<proteinExistence type="inferred from homology"/>
<feature type="compositionally biased region" description="Basic and acidic residues" evidence="4">
    <location>
        <begin position="26"/>
        <end position="42"/>
    </location>
</feature>
<dbReference type="PROSITE" id="PS51109">
    <property type="entry name" value="G5"/>
    <property type="match status" value="1"/>
</dbReference>
<feature type="compositionally biased region" description="Low complexity" evidence="4">
    <location>
        <begin position="88"/>
        <end position="103"/>
    </location>
</feature>
<dbReference type="GO" id="GO:0016787">
    <property type="term" value="F:hydrolase activity"/>
    <property type="evidence" value="ECO:0007669"/>
    <property type="project" value="UniProtKB-KW"/>
</dbReference>
<dbReference type="EMBL" id="BJWG01000006">
    <property type="protein sequence ID" value="GEL94995.1"/>
    <property type="molecule type" value="Genomic_DNA"/>
</dbReference>
<dbReference type="Gene3D" id="1.10.530.10">
    <property type="match status" value="1"/>
</dbReference>
<sequence>MSRFGYGPRVAWASRPQNHPGTRVTRRSDEDPRDRRIEDPGQTREAAPATTLSREAVVCLFPSLVPGHRDGWSPVPFSHLPRIFARASASTTPSATEPGATTSDASSGTAPERGRQGRRRLVVPAVVTATALVLVTGTAVFAQAHKKVTIDVDGEVREVSTFAGSVEGLLQDQGVPVDERDDVSPQGALNDGADIVVRHAHRLTVEQDGTEREVWTTALTAADALEVLAVRDASIALVASRSGSRAGFAIDLATAENVSVLADGHTVTVEDTARTLPDALTSADVELGPLDRVSLEAGSNGGVLVVVQRVLVRQEVTTQDIAFTTTTREDPDSYEGSKTVETAGKAGVRTIRQSITTIDGTETARIVMSDEVTSEPVDAVVLVGTKERPAVRPGPISSPGDAASLNWAALAQCESGGNPRIVSSNGLYYGLYQFSLGTWRAVGGAGLPSEASSAEQTSRAQMLYNRSGAGQWPHCGSRLFS</sequence>
<evidence type="ECO:0000256" key="5">
    <source>
        <dbReference type="SAM" id="Phobius"/>
    </source>
</evidence>
<evidence type="ECO:0000313" key="7">
    <source>
        <dbReference type="EMBL" id="GEL94995.1"/>
    </source>
</evidence>
<gene>
    <name evidence="7" type="ORF">CCO02nite_16530</name>
</gene>
<evidence type="ECO:0000259" key="6">
    <source>
        <dbReference type="PROSITE" id="PS51109"/>
    </source>
</evidence>
<dbReference type="InterPro" id="IPR010618">
    <property type="entry name" value="RPF"/>
</dbReference>
<dbReference type="InterPro" id="IPR007137">
    <property type="entry name" value="DUF348"/>
</dbReference>
<comment type="caution">
    <text evidence="7">The sequence shown here is derived from an EMBL/GenBank/DDBJ whole genome shotgun (WGS) entry which is preliminary data.</text>
</comment>
<dbReference type="Pfam" id="PF03990">
    <property type="entry name" value="DUF348"/>
    <property type="match status" value="3"/>
</dbReference>
<feature type="region of interest" description="Disordered" evidence="4">
    <location>
        <begin position="88"/>
        <end position="117"/>
    </location>
</feature>
<keyword evidence="5" id="KW-1133">Transmembrane helix</keyword>
<dbReference type="Pfam" id="PF06737">
    <property type="entry name" value="Transglycosylas"/>
    <property type="match status" value="1"/>
</dbReference>
<evidence type="ECO:0000313" key="8">
    <source>
        <dbReference type="Proteomes" id="UP000321720"/>
    </source>
</evidence>
<dbReference type="InterPro" id="IPR011098">
    <property type="entry name" value="G5_dom"/>
</dbReference>
<dbReference type="CDD" id="cd13925">
    <property type="entry name" value="RPF"/>
    <property type="match status" value="1"/>
</dbReference>
<keyword evidence="2" id="KW-0732">Signal</keyword>
<feature type="region of interest" description="Disordered" evidence="4">
    <location>
        <begin position="1"/>
        <end position="50"/>
    </location>
</feature>
<organism evidence="7 8">
    <name type="scientific">Cellulomonas composti</name>
    <dbReference type="NCBI Taxonomy" id="266130"/>
    <lineage>
        <taxon>Bacteria</taxon>
        <taxon>Bacillati</taxon>
        <taxon>Actinomycetota</taxon>
        <taxon>Actinomycetes</taxon>
        <taxon>Micrococcales</taxon>
        <taxon>Cellulomonadaceae</taxon>
        <taxon>Cellulomonas</taxon>
    </lineage>
</organism>
<dbReference type="SMART" id="SM01208">
    <property type="entry name" value="G5"/>
    <property type="match status" value="1"/>
</dbReference>
<evidence type="ECO:0000256" key="4">
    <source>
        <dbReference type="SAM" id="MobiDB-lite"/>
    </source>
</evidence>
<evidence type="ECO:0000256" key="3">
    <source>
        <dbReference type="ARBA" id="ARBA00022801"/>
    </source>
</evidence>
<keyword evidence="5" id="KW-0812">Transmembrane</keyword>
<name>A0A511JAG9_9CELL</name>
<feature type="domain" description="G5" evidence="6">
    <location>
        <begin position="307"/>
        <end position="387"/>
    </location>
</feature>
<dbReference type="Pfam" id="PF07501">
    <property type="entry name" value="G5"/>
    <property type="match status" value="1"/>
</dbReference>
<comment type="similarity">
    <text evidence="1">Belongs to the transglycosylase family. Rpf subfamily.</text>
</comment>
<dbReference type="AlphaFoldDB" id="A0A511JAG9"/>
<evidence type="ECO:0000256" key="2">
    <source>
        <dbReference type="ARBA" id="ARBA00022729"/>
    </source>
</evidence>
<dbReference type="Gene3D" id="2.20.230.10">
    <property type="entry name" value="Resuscitation-promoting factor rpfb"/>
    <property type="match status" value="1"/>
</dbReference>
<keyword evidence="8" id="KW-1185">Reference proteome</keyword>
<protein>
    <recommendedName>
        <fullName evidence="6">G5 domain-containing protein</fullName>
    </recommendedName>
</protein>
<dbReference type="Proteomes" id="UP000321720">
    <property type="component" value="Unassembled WGS sequence"/>
</dbReference>
<dbReference type="SUPFAM" id="SSF53955">
    <property type="entry name" value="Lysozyme-like"/>
    <property type="match status" value="1"/>
</dbReference>
<keyword evidence="5" id="KW-0472">Membrane</keyword>
<dbReference type="InterPro" id="IPR023346">
    <property type="entry name" value="Lysozyme-like_dom_sf"/>
</dbReference>
<reference evidence="7 8" key="1">
    <citation type="submission" date="2019-07" db="EMBL/GenBank/DDBJ databases">
        <title>Whole genome shotgun sequence of Cellulomonas composti NBRC 100758.</title>
        <authorList>
            <person name="Hosoyama A."/>
            <person name="Uohara A."/>
            <person name="Ohji S."/>
            <person name="Ichikawa N."/>
        </authorList>
    </citation>
    <scope>NUCLEOTIDE SEQUENCE [LARGE SCALE GENOMIC DNA]</scope>
    <source>
        <strain evidence="7 8">NBRC 100758</strain>
    </source>
</reference>
<accession>A0A511JAG9</accession>
<keyword evidence="3" id="KW-0378">Hydrolase</keyword>
<evidence type="ECO:0000256" key="1">
    <source>
        <dbReference type="ARBA" id="ARBA00010830"/>
    </source>
</evidence>
<feature type="transmembrane region" description="Helical" evidence="5">
    <location>
        <begin position="121"/>
        <end position="142"/>
    </location>
</feature>